<dbReference type="InterPro" id="IPR011992">
    <property type="entry name" value="EF-hand-dom_pair"/>
</dbReference>
<dbReference type="Pfam" id="PF13833">
    <property type="entry name" value="EF-hand_8"/>
    <property type="match status" value="1"/>
</dbReference>
<gene>
    <name evidence="5" type="primary">LOC103711734</name>
</gene>
<dbReference type="CDD" id="cd00051">
    <property type="entry name" value="EFh"/>
    <property type="match status" value="2"/>
</dbReference>
<dbReference type="InterPro" id="IPR018247">
    <property type="entry name" value="EF_Hand_1_Ca_BS"/>
</dbReference>
<dbReference type="Gene3D" id="1.10.238.10">
    <property type="entry name" value="EF-hand"/>
    <property type="match status" value="2"/>
</dbReference>
<reference evidence="5" key="1">
    <citation type="submission" date="2025-08" db="UniProtKB">
        <authorList>
            <consortium name="RefSeq"/>
        </authorList>
    </citation>
    <scope>IDENTIFICATION</scope>
    <source>
        <tissue evidence="5">Young leaves</tissue>
    </source>
</reference>
<dbReference type="PROSITE" id="PS50222">
    <property type="entry name" value="EF_HAND_2"/>
    <property type="match status" value="3"/>
</dbReference>
<dbReference type="FunFam" id="1.10.238.10:FF:000001">
    <property type="entry name" value="Calmodulin 1"/>
    <property type="match status" value="1"/>
</dbReference>
<dbReference type="GeneID" id="103711734"/>
<evidence type="ECO:0000313" key="4">
    <source>
        <dbReference type="Proteomes" id="UP000228380"/>
    </source>
</evidence>
<evidence type="ECO:0000256" key="1">
    <source>
        <dbReference type="ARBA" id="ARBA00022737"/>
    </source>
</evidence>
<feature type="domain" description="EF-hand" evidence="3">
    <location>
        <begin position="114"/>
        <end position="145"/>
    </location>
</feature>
<dbReference type="GO" id="GO:0005509">
    <property type="term" value="F:calcium ion binding"/>
    <property type="evidence" value="ECO:0007669"/>
    <property type="project" value="InterPro"/>
</dbReference>
<feature type="domain" description="EF-hand" evidence="3">
    <location>
        <begin position="8"/>
        <end position="43"/>
    </location>
</feature>
<dbReference type="InterPro" id="IPR050145">
    <property type="entry name" value="Centrin_CML-like"/>
</dbReference>
<protein>
    <submittedName>
        <fullName evidence="5">Calcium-binding protein CML19</fullName>
    </submittedName>
</protein>
<organism evidence="4 5">
    <name type="scientific">Phoenix dactylifera</name>
    <name type="common">Date palm</name>
    <dbReference type="NCBI Taxonomy" id="42345"/>
    <lineage>
        <taxon>Eukaryota</taxon>
        <taxon>Viridiplantae</taxon>
        <taxon>Streptophyta</taxon>
        <taxon>Embryophyta</taxon>
        <taxon>Tracheophyta</taxon>
        <taxon>Spermatophyta</taxon>
        <taxon>Magnoliopsida</taxon>
        <taxon>Liliopsida</taxon>
        <taxon>Arecaceae</taxon>
        <taxon>Coryphoideae</taxon>
        <taxon>Phoeniceae</taxon>
        <taxon>Phoenix</taxon>
    </lineage>
</organism>
<proteinExistence type="predicted"/>
<dbReference type="AlphaFoldDB" id="A0A8B8ZD12"/>
<accession>A0A8B8ZD12</accession>
<evidence type="ECO:0000256" key="2">
    <source>
        <dbReference type="ARBA" id="ARBA00022837"/>
    </source>
</evidence>
<dbReference type="PANTHER" id="PTHR23050">
    <property type="entry name" value="CALCIUM BINDING PROTEIN"/>
    <property type="match status" value="1"/>
</dbReference>
<keyword evidence="4" id="KW-1185">Reference proteome</keyword>
<evidence type="ECO:0000313" key="5">
    <source>
        <dbReference type="RefSeq" id="XP_038971995.1"/>
    </source>
</evidence>
<keyword evidence="1" id="KW-0677">Repeat</keyword>
<dbReference type="KEGG" id="pda:103711734"/>
<dbReference type="Pfam" id="PF13499">
    <property type="entry name" value="EF-hand_7"/>
    <property type="match status" value="1"/>
</dbReference>
<dbReference type="SUPFAM" id="SSF47473">
    <property type="entry name" value="EF-hand"/>
    <property type="match status" value="1"/>
</dbReference>
<dbReference type="Proteomes" id="UP000228380">
    <property type="component" value="Unplaced"/>
</dbReference>
<name>A0A8B8ZD12_PHODC</name>
<dbReference type="PROSITE" id="PS00018">
    <property type="entry name" value="EF_HAND_1"/>
    <property type="match status" value="2"/>
</dbReference>
<dbReference type="RefSeq" id="XP_038971995.1">
    <property type="nucleotide sequence ID" value="XM_039116067.1"/>
</dbReference>
<dbReference type="SMART" id="SM00054">
    <property type="entry name" value="EFh"/>
    <property type="match status" value="3"/>
</dbReference>
<dbReference type="InterPro" id="IPR002048">
    <property type="entry name" value="EF_hand_dom"/>
</dbReference>
<dbReference type="OrthoDB" id="26525at2759"/>
<keyword evidence="2" id="KW-0106">Calcium</keyword>
<feature type="domain" description="EF-hand" evidence="3">
    <location>
        <begin position="78"/>
        <end position="113"/>
    </location>
</feature>
<sequence length="145" mass="16427">MACTGSKREFVEFERVFLHFDEDGDGKISQDDLRRCLRTIGEEPSAEQVELLLEGNGESLIGFDEFTRVVGVVGDEEGKTRELREAFGVFVMDGEGRITPESLRRALSRLGWSRSLEDCIVMIQSFDMDGDGVLGFEEFRNMMML</sequence>
<evidence type="ECO:0000259" key="3">
    <source>
        <dbReference type="PROSITE" id="PS50222"/>
    </source>
</evidence>